<keyword evidence="4" id="KW-1185">Reference proteome</keyword>
<dbReference type="AlphaFoldDB" id="A0A4C2EH34"/>
<evidence type="ECO:0000259" key="2">
    <source>
        <dbReference type="PROSITE" id="PS01033"/>
    </source>
</evidence>
<dbReference type="SUPFAM" id="SSF46458">
    <property type="entry name" value="Globin-like"/>
    <property type="match status" value="1"/>
</dbReference>
<dbReference type="PANTHER" id="PTHR43396">
    <property type="entry name" value="FLAVOHEMOPROTEIN"/>
    <property type="match status" value="1"/>
</dbReference>
<dbReference type="GO" id="GO:0020037">
    <property type="term" value="F:heme binding"/>
    <property type="evidence" value="ECO:0007669"/>
    <property type="project" value="InterPro"/>
</dbReference>
<comment type="caution">
    <text evidence="3">The sequence shown here is derived from an EMBL/GenBank/DDBJ whole genome shotgun (WGS) entry which is preliminary data.</text>
</comment>
<name>A0A4C2EH34_9SACH</name>
<feature type="compositionally biased region" description="Polar residues" evidence="1">
    <location>
        <begin position="415"/>
        <end position="432"/>
    </location>
</feature>
<dbReference type="InterPro" id="IPR044399">
    <property type="entry name" value="Mb-like_M"/>
</dbReference>
<evidence type="ECO:0000313" key="4">
    <source>
        <dbReference type="Proteomes" id="UP000301737"/>
    </source>
</evidence>
<dbReference type="Proteomes" id="UP000301737">
    <property type="component" value="Unassembled WGS sequence"/>
</dbReference>
<dbReference type="OrthoDB" id="436496at2759"/>
<dbReference type="GO" id="GO:0071500">
    <property type="term" value="P:cellular response to nitrosative stress"/>
    <property type="evidence" value="ECO:0007669"/>
    <property type="project" value="TreeGrafter"/>
</dbReference>
<dbReference type="GO" id="GO:0046210">
    <property type="term" value="P:nitric oxide catabolic process"/>
    <property type="evidence" value="ECO:0007669"/>
    <property type="project" value="TreeGrafter"/>
</dbReference>
<dbReference type="PANTHER" id="PTHR43396:SF6">
    <property type="entry name" value="ABL201WP"/>
    <property type="match status" value="1"/>
</dbReference>
<sequence>MGSLAKSGFYSPLDQSQLEFIPSEVESINAGDVDGAPRSSWSSSQRRDSHVNALENGSFGKLLPSGQLEEMSINRPASQFSEQSDVYTLSRMSTATSRSSLLQTVRYRIVLKLNPRERNLIRDSWAMILNDDSTNNIAAYSKIKQTQNKGLMKPPLNVGAKSPQKVGRFSAHSRQGSSNSNHVVEPKTGVRSNAFTSSLFCSQFYANLLSLEPSLEQMFPSTKHQAVAFAGVLTAAISNLENLQVLESFLNGLGKRHSRILGIEPPHFELMGVAFLRTLQDRFGVHCTVELEDAWSKLYSYLANSILQFGIDPILHVRLDEDALELPVPNLVEHTPRTIIDLKEGPSVDLNSLGSASTSSVKGDLETTSHNSHNSQVENSSLESPSTHQPSLPTPVKSFTYNSTVPPPAWKKNPVTGTAATLSPTRKPTWSSARKFPSKKTEARRSFVRPMGSTSNKDCIIM</sequence>
<dbReference type="GO" id="GO:0019825">
    <property type="term" value="F:oxygen binding"/>
    <property type="evidence" value="ECO:0007669"/>
    <property type="project" value="InterPro"/>
</dbReference>
<dbReference type="GO" id="GO:0071949">
    <property type="term" value="F:FAD binding"/>
    <property type="evidence" value="ECO:0007669"/>
    <property type="project" value="TreeGrafter"/>
</dbReference>
<reference evidence="3 4" key="1">
    <citation type="submission" date="2019-01" db="EMBL/GenBank/DDBJ databases">
        <title>Draft Genome Sequencing of Zygosaccharomyces mellis Ca-7.</title>
        <authorList>
            <person name="Shiwa Y."/>
            <person name="Kanesaki Y."/>
            <person name="Ishige T."/>
            <person name="Mura K."/>
            <person name="Hori T."/>
            <person name="Tamura T."/>
        </authorList>
    </citation>
    <scope>NUCLEOTIDE SEQUENCE [LARGE SCALE GENOMIC DNA]</scope>
    <source>
        <strain evidence="3 4">Ca-7</strain>
    </source>
</reference>
<evidence type="ECO:0000313" key="3">
    <source>
        <dbReference type="EMBL" id="GCF01269.1"/>
    </source>
</evidence>
<gene>
    <name evidence="3" type="ORF">ZYGM_001634</name>
</gene>
<dbReference type="Gene3D" id="1.10.490.10">
    <property type="entry name" value="Globins"/>
    <property type="match status" value="1"/>
</dbReference>
<feature type="compositionally biased region" description="Polar residues" evidence="1">
    <location>
        <begin position="452"/>
        <end position="462"/>
    </location>
</feature>
<accession>A0A4C2EH34</accession>
<protein>
    <recommendedName>
        <fullName evidence="2">Globin domain-containing protein</fullName>
    </recommendedName>
</protein>
<dbReference type="InterPro" id="IPR009050">
    <property type="entry name" value="Globin-like_sf"/>
</dbReference>
<feature type="region of interest" description="Disordered" evidence="1">
    <location>
        <begin position="410"/>
        <end position="462"/>
    </location>
</feature>
<feature type="domain" description="Globin" evidence="2">
    <location>
        <begin position="168"/>
        <end position="311"/>
    </location>
</feature>
<dbReference type="Pfam" id="PF00042">
    <property type="entry name" value="Globin"/>
    <property type="match status" value="1"/>
</dbReference>
<dbReference type="CDD" id="cd01040">
    <property type="entry name" value="Mb-like"/>
    <property type="match status" value="1"/>
</dbReference>
<dbReference type="EMBL" id="BIMX01000029">
    <property type="protein sequence ID" value="GCF01269.1"/>
    <property type="molecule type" value="Genomic_DNA"/>
</dbReference>
<organism evidence="3 4">
    <name type="scientific">Zygosaccharomyces mellis</name>
    <dbReference type="NCBI Taxonomy" id="42258"/>
    <lineage>
        <taxon>Eukaryota</taxon>
        <taxon>Fungi</taxon>
        <taxon>Dikarya</taxon>
        <taxon>Ascomycota</taxon>
        <taxon>Saccharomycotina</taxon>
        <taxon>Saccharomycetes</taxon>
        <taxon>Saccharomycetales</taxon>
        <taxon>Saccharomycetaceae</taxon>
        <taxon>Zygosaccharomyces</taxon>
    </lineage>
</organism>
<feature type="region of interest" description="Disordered" evidence="1">
    <location>
        <begin position="351"/>
        <end position="396"/>
    </location>
</feature>
<evidence type="ECO:0000256" key="1">
    <source>
        <dbReference type="SAM" id="MobiDB-lite"/>
    </source>
</evidence>
<proteinExistence type="predicted"/>
<dbReference type="InterPro" id="IPR012292">
    <property type="entry name" value="Globin/Proto"/>
</dbReference>
<dbReference type="PROSITE" id="PS01033">
    <property type="entry name" value="GLOBIN"/>
    <property type="match status" value="1"/>
</dbReference>
<dbReference type="GO" id="GO:0008941">
    <property type="term" value="F:nitric oxide dioxygenase NAD(P)H activity"/>
    <property type="evidence" value="ECO:0007669"/>
    <property type="project" value="TreeGrafter"/>
</dbReference>
<dbReference type="InterPro" id="IPR000971">
    <property type="entry name" value="Globin"/>
</dbReference>